<dbReference type="PROSITE" id="PS50127">
    <property type="entry name" value="UBC_2"/>
    <property type="match status" value="1"/>
</dbReference>
<evidence type="ECO:0000313" key="6">
    <source>
        <dbReference type="EMBL" id="CAG5094773.1"/>
    </source>
</evidence>
<dbReference type="Pfam" id="PF00179">
    <property type="entry name" value="UQ_con"/>
    <property type="match status" value="1"/>
</dbReference>
<dbReference type="InterPro" id="IPR016135">
    <property type="entry name" value="UBQ-conjugating_enzyme/RWD"/>
</dbReference>
<keyword evidence="7" id="KW-1185">Reference proteome</keyword>
<evidence type="ECO:0000313" key="7">
    <source>
        <dbReference type="Proteomes" id="UP001158576"/>
    </source>
</evidence>
<accession>A0ABN7S9U3</accession>
<dbReference type="Pfam" id="PF23044">
    <property type="entry name" value="SH3-C_UBE2O"/>
    <property type="match status" value="1"/>
</dbReference>
<evidence type="ECO:0000259" key="5">
    <source>
        <dbReference type="PROSITE" id="PS50127"/>
    </source>
</evidence>
<dbReference type="PANTHER" id="PTHR46116">
    <property type="entry name" value="(E3-INDEPENDENT) E2 UBIQUITIN-CONJUGATING ENZYME"/>
    <property type="match status" value="1"/>
</dbReference>
<dbReference type="Gene3D" id="3.10.110.10">
    <property type="entry name" value="Ubiquitin Conjugating Enzyme"/>
    <property type="match status" value="1"/>
</dbReference>
<evidence type="ECO:0000256" key="3">
    <source>
        <dbReference type="SAM" id="Coils"/>
    </source>
</evidence>
<dbReference type="PANTHER" id="PTHR46116:SF15">
    <property type="entry name" value="(E3-INDEPENDENT) E2 UBIQUITIN-CONJUGATING ENZYME"/>
    <property type="match status" value="1"/>
</dbReference>
<feature type="coiled-coil region" evidence="3">
    <location>
        <begin position="629"/>
        <end position="671"/>
    </location>
</feature>
<dbReference type="InterPro" id="IPR057733">
    <property type="entry name" value="UBE2O-like_SH3-B"/>
</dbReference>
<evidence type="ECO:0000256" key="4">
    <source>
        <dbReference type="SAM" id="MobiDB-lite"/>
    </source>
</evidence>
<dbReference type="SMART" id="SM00212">
    <property type="entry name" value="UBCc"/>
    <property type="match status" value="1"/>
</dbReference>
<organism evidence="6 7">
    <name type="scientific">Oikopleura dioica</name>
    <name type="common">Tunicate</name>
    <dbReference type="NCBI Taxonomy" id="34765"/>
    <lineage>
        <taxon>Eukaryota</taxon>
        <taxon>Metazoa</taxon>
        <taxon>Chordata</taxon>
        <taxon>Tunicata</taxon>
        <taxon>Appendicularia</taxon>
        <taxon>Copelata</taxon>
        <taxon>Oikopleuridae</taxon>
        <taxon>Oikopleura</taxon>
    </lineage>
</organism>
<dbReference type="SUPFAM" id="SSF54495">
    <property type="entry name" value="UBC-like"/>
    <property type="match status" value="1"/>
</dbReference>
<name>A0ABN7S9U3_OIKDI</name>
<evidence type="ECO:0000256" key="2">
    <source>
        <dbReference type="ARBA" id="ARBA00022786"/>
    </source>
</evidence>
<proteinExistence type="predicted"/>
<dbReference type="Pfam" id="PF23043">
    <property type="entry name" value="SH3-B_UBE2O"/>
    <property type="match status" value="1"/>
</dbReference>
<sequence>MTETKNHEDQEVFQGDIVSFTDENGKIVRGVVEVSGLDSESDILESMENAELPKDMVKIFTYPTHELVDKEMKDVKLLDRSLMVGDTVRRGKSGEIGTVVALEIESDLHGAYSKKGDDAFAVVTDVGNGDAEVNWVAYGHNEQAEMPKNEWYSSELWQLQAPWLEENIANTEGQGITLGARYKIKLTDEEAKSLNFLRNNPEAKEFNGSKDVQVWQSPEPLQTEKEVEISFNDVIELLWKITDQTEDETAPWIKIDFGKYSVITYEGESICKYDSKRGERVAEHISCLFEPIIFGKVDKEGTKQEVARRTEQVFAEVGKILGKQFEPDKLKIHMSQFTMESAGEGKWRKFRTIIKEDPNLKAALRGQGHSKYEFKKENCISVEVTDYFAKCKVMWQSGETGEYHSTQLFPALHINDHDFCPTDFVVREIRENLEEWGNVISVDFVEKQLVVQWHIDDQEKERETVSVFDVVDHPDYKFRLGELVVGTGTSDSNPAGVGMVQNILPSGKLEILWADRTESLVLPTHLISEYVLFGDGYDHDDDIDPEDYAELTDGEGDDCDSSDGSWESEDSDVAMDEERKLELDEELKGFINASAGPSEAKKIKSEEDLEARVLAYVYANGTEESCLEKIDKLEDIDEELKRIKQAKKEVKAEMAAENQRLEEKANEMIAEITEPASNDVPLDELGPAGTPYEYCLFCFDICLPEGYPLTSPPKVHYKSAIKQKINPNLYDTGNVCLSLLGTWAAKRDSEDWNYHSNLLQLLVSLQGLTLNSEPYYNEAGYDRQKDTESGMENAKSYNEFITVKLCDHVISTIRNPGEPFEQLVKDFYFGSELSEKEGILGKFMEKVENLTTESPDDLPYPLLPISKGCKSALSVKLEKLKEIKSENGEKFTSPLV</sequence>
<feature type="region of interest" description="Disordered" evidence="4">
    <location>
        <begin position="551"/>
        <end position="573"/>
    </location>
</feature>
<evidence type="ECO:0000256" key="1">
    <source>
        <dbReference type="ARBA" id="ARBA00022679"/>
    </source>
</evidence>
<feature type="domain" description="UBC core" evidence="5">
    <location>
        <begin position="645"/>
        <end position="807"/>
    </location>
</feature>
<protein>
    <submittedName>
        <fullName evidence="6">Oidioi.mRNA.OKI2018_I69.XSR.g13854.t2.cds</fullName>
    </submittedName>
</protein>
<dbReference type="InterPro" id="IPR000608">
    <property type="entry name" value="UBC"/>
</dbReference>
<dbReference type="InterPro" id="IPR057734">
    <property type="entry name" value="UBE2O-like_SH3-C"/>
</dbReference>
<keyword evidence="3" id="KW-0175">Coiled coil</keyword>
<reference evidence="6 7" key="1">
    <citation type="submission" date="2021-04" db="EMBL/GenBank/DDBJ databases">
        <authorList>
            <person name="Bliznina A."/>
        </authorList>
    </citation>
    <scope>NUCLEOTIDE SEQUENCE [LARGE SCALE GENOMIC DNA]</scope>
</reference>
<gene>
    <name evidence="6" type="ORF">OKIOD_LOCUS5412</name>
</gene>
<keyword evidence="2" id="KW-0833">Ubl conjugation pathway</keyword>
<dbReference type="EMBL" id="OU015569">
    <property type="protein sequence ID" value="CAG5094773.1"/>
    <property type="molecule type" value="Genomic_DNA"/>
</dbReference>
<keyword evidence="1" id="KW-0808">Transferase</keyword>
<dbReference type="Proteomes" id="UP001158576">
    <property type="component" value="Chromosome XSR"/>
</dbReference>